<protein>
    <recommendedName>
        <fullName evidence="4">DUF5681 domain-containing protein</fullName>
    </recommendedName>
</protein>
<accession>A0A7M2GFW0</accession>
<dbReference type="KEGG" id="sbar:H5V43_16320"/>
<evidence type="ECO:0000313" key="2">
    <source>
        <dbReference type="EMBL" id="QOT71606.1"/>
    </source>
</evidence>
<dbReference type="RefSeq" id="WP_128830872.1">
    <property type="nucleotide sequence ID" value="NZ_BATN01000134.1"/>
</dbReference>
<dbReference type="AlphaFoldDB" id="A0A7M2GFW0"/>
<sequence length="154" mass="16725">MADSLLSPPPVPIVTKPKGAAWGPWAKMTPEERTAYAKDLAAKSAALRKPRGSPRLGKPKHLTNAQFDAAVEAQRPVVAKIMKKMAQRGELPDDSDAVEALERVLLVLRSPVPVADRTAAARVILDFTKTKPTARTESTLKTAEDYLDEMAREG</sequence>
<proteinExistence type="predicted"/>
<reference evidence="3" key="1">
    <citation type="submission" date="2020-08" db="EMBL/GenBank/DDBJ databases">
        <title>Complete genome sequence of Sphingobium barthaii strain KK22, a high-molecular-weight polycyclic aromatic hydrocarbon-degrading soil bacterium.</title>
        <authorList>
            <person name="Mori J.F."/>
            <person name="Kanaly R.A."/>
        </authorList>
    </citation>
    <scope>NUCLEOTIDE SEQUENCE [LARGE SCALE GENOMIC DNA]</scope>
    <source>
        <strain evidence="3">KK22</strain>
    </source>
</reference>
<evidence type="ECO:0000256" key="1">
    <source>
        <dbReference type="SAM" id="MobiDB-lite"/>
    </source>
</evidence>
<name>A0A7M2GFW0_SPHSA</name>
<gene>
    <name evidence="2" type="ORF">H5V43_16320</name>
</gene>
<dbReference type="EMBL" id="CP060035">
    <property type="protein sequence ID" value="QOT71606.1"/>
    <property type="molecule type" value="Genomic_DNA"/>
</dbReference>
<evidence type="ECO:0000313" key="3">
    <source>
        <dbReference type="Proteomes" id="UP000593663"/>
    </source>
</evidence>
<organism evidence="2 3">
    <name type="scientific">Sphingobium fuliginis (strain ATCC 27551)</name>
    <dbReference type="NCBI Taxonomy" id="336203"/>
    <lineage>
        <taxon>Bacteria</taxon>
        <taxon>Pseudomonadati</taxon>
        <taxon>Pseudomonadota</taxon>
        <taxon>Alphaproteobacteria</taxon>
        <taxon>Sphingomonadales</taxon>
        <taxon>Sphingomonadaceae</taxon>
        <taxon>Sphingobium</taxon>
    </lineage>
</organism>
<dbReference type="Proteomes" id="UP000593663">
    <property type="component" value="Chromosome 1"/>
</dbReference>
<evidence type="ECO:0008006" key="4">
    <source>
        <dbReference type="Google" id="ProtNLM"/>
    </source>
</evidence>
<feature type="region of interest" description="Disordered" evidence="1">
    <location>
        <begin position="1"/>
        <end position="22"/>
    </location>
</feature>